<dbReference type="InterPro" id="IPR001608">
    <property type="entry name" value="Ala_racemase_N"/>
</dbReference>
<comment type="function">
    <text evidence="2">Pyridoxal 5'-phosphate (PLP)-binding protein, which is involved in PLP homeostasis.</text>
</comment>
<dbReference type="EMBL" id="JAERQJ010000001">
    <property type="protein sequence ID" value="MBL0682545.1"/>
    <property type="molecule type" value="Genomic_DNA"/>
</dbReference>
<dbReference type="CDD" id="cd00635">
    <property type="entry name" value="PLPDE_III_YBL036c_like"/>
    <property type="match status" value="1"/>
</dbReference>
<dbReference type="HAMAP" id="MF_02087">
    <property type="entry name" value="PLP_homeostasis"/>
    <property type="match status" value="1"/>
</dbReference>
<keyword evidence="1 2" id="KW-0663">Pyridoxal phosphate</keyword>
<evidence type="ECO:0000256" key="4">
    <source>
        <dbReference type="RuleBase" id="RU004514"/>
    </source>
</evidence>
<dbReference type="SUPFAM" id="SSF51419">
    <property type="entry name" value="PLP-binding barrel"/>
    <property type="match status" value="1"/>
</dbReference>
<proteinExistence type="inferred from homology"/>
<dbReference type="PANTHER" id="PTHR10146:SF14">
    <property type="entry name" value="PYRIDOXAL PHOSPHATE HOMEOSTASIS PROTEIN"/>
    <property type="match status" value="1"/>
</dbReference>
<dbReference type="Proteomes" id="UP000651057">
    <property type="component" value="Unassembled WGS sequence"/>
</dbReference>
<feature type="domain" description="Alanine racemase N-terminal" evidence="5">
    <location>
        <begin position="3"/>
        <end position="217"/>
    </location>
</feature>
<dbReference type="NCBIfam" id="TIGR00044">
    <property type="entry name" value="YggS family pyridoxal phosphate-dependent enzyme"/>
    <property type="match status" value="1"/>
</dbReference>
<comment type="caution">
    <text evidence="6">The sequence shown here is derived from an EMBL/GenBank/DDBJ whole genome shotgun (WGS) entry which is preliminary data.</text>
</comment>
<accession>A0A936ZV40</accession>
<name>A0A936ZV40_9FLAO</name>
<comment type="similarity">
    <text evidence="2 4">Belongs to the pyridoxal phosphate-binding protein YggS/PROSC family.</text>
</comment>
<sequence>MNDIERNLHNIRTSLTNDVTLVAVSKTKPVSEIMKAYDAGQRIFGENKIQEMAKKWENMPKDIRWHMIGHVQTNKVKYMAHFVDLIHAVDSLKLLKEIDKQAKKHNRTINCLLQIKIAEEESKFGLNEEDAIALLNSQEVKDLTNVHIQGLMGMATFTNDQNQVKAEFQKIKSFFDQNVSKYPKLKILSIGMSGDYKDAIDCGSTMVRIGSSIFGARNYNLR</sequence>
<dbReference type="Pfam" id="PF01168">
    <property type="entry name" value="Ala_racemase_N"/>
    <property type="match status" value="1"/>
</dbReference>
<dbReference type="RefSeq" id="WP_201916626.1">
    <property type="nucleotide sequence ID" value="NZ_BAABAX010000021.1"/>
</dbReference>
<dbReference type="PANTHER" id="PTHR10146">
    <property type="entry name" value="PROLINE SYNTHETASE CO-TRANSCRIBED BACTERIAL HOMOLOG PROTEIN"/>
    <property type="match status" value="1"/>
</dbReference>
<dbReference type="AlphaFoldDB" id="A0A936ZV40"/>
<evidence type="ECO:0000259" key="5">
    <source>
        <dbReference type="Pfam" id="PF01168"/>
    </source>
</evidence>
<comment type="cofactor">
    <cofactor evidence="3">
        <name>pyridoxal 5'-phosphate</name>
        <dbReference type="ChEBI" id="CHEBI:597326"/>
    </cofactor>
</comment>
<feature type="modified residue" description="N6-(pyridoxal phosphate)lysine" evidence="2 3">
    <location>
        <position position="26"/>
    </location>
</feature>
<evidence type="ECO:0000313" key="7">
    <source>
        <dbReference type="Proteomes" id="UP000651057"/>
    </source>
</evidence>
<protein>
    <recommendedName>
        <fullName evidence="2">Pyridoxal phosphate homeostasis protein</fullName>
        <shortName evidence="2">PLP homeostasis protein</shortName>
    </recommendedName>
</protein>
<evidence type="ECO:0000256" key="1">
    <source>
        <dbReference type="ARBA" id="ARBA00022898"/>
    </source>
</evidence>
<dbReference type="InterPro" id="IPR011078">
    <property type="entry name" value="PyrdxlP_homeostasis"/>
</dbReference>
<organism evidence="6 7">
    <name type="scientific">Aquimarina mytili</name>
    <dbReference type="NCBI Taxonomy" id="874423"/>
    <lineage>
        <taxon>Bacteria</taxon>
        <taxon>Pseudomonadati</taxon>
        <taxon>Bacteroidota</taxon>
        <taxon>Flavobacteriia</taxon>
        <taxon>Flavobacteriales</taxon>
        <taxon>Flavobacteriaceae</taxon>
        <taxon>Aquimarina</taxon>
    </lineage>
</organism>
<dbReference type="FunFam" id="3.20.20.10:FF:000018">
    <property type="entry name" value="Pyridoxal phosphate homeostasis protein"/>
    <property type="match status" value="1"/>
</dbReference>
<evidence type="ECO:0000256" key="2">
    <source>
        <dbReference type="HAMAP-Rule" id="MF_02087"/>
    </source>
</evidence>
<evidence type="ECO:0000256" key="3">
    <source>
        <dbReference type="PIRSR" id="PIRSR004848-1"/>
    </source>
</evidence>
<gene>
    <name evidence="6" type="ORF">JJQ60_03400</name>
</gene>
<dbReference type="Gene3D" id="3.20.20.10">
    <property type="entry name" value="Alanine racemase"/>
    <property type="match status" value="1"/>
</dbReference>
<dbReference type="PIRSF" id="PIRSF004848">
    <property type="entry name" value="YBL036c_PLPDEIII"/>
    <property type="match status" value="1"/>
</dbReference>
<evidence type="ECO:0000313" key="6">
    <source>
        <dbReference type="EMBL" id="MBL0682545.1"/>
    </source>
</evidence>
<reference evidence="6" key="1">
    <citation type="submission" date="2021-01" db="EMBL/GenBank/DDBJ databases">
        <authorList>
            <person name="Zhong Y.L."/>
        </authorList>
    </citation>
    <scope>NUCLEOTIDE SEQUENCE</scope>
    <source>
        <strain evidence="6">KCTC 23302</strain>
    </source>
</reference>
<keyword evidence="7" id="KW-1185">Reference proteome</keyword>
<dbReference type="InterPro" id="IPR029066">
    <property type="entry name" value="PLP-binding_barrel"/>
</dbReference>
<dbReference type="GO" id="GO:0030170">
    <property type="term" value="F:pyridoxal phosphate binding"/>
    <property type="evidence" value="ECO:0007669"/>
    <property type="project" value="UniProtKB-UniRule"/>
</dbReference>